<evidence type="ECO:0000313" key="12">
    <source>
        <dbReference type="Proteomes" id="UP001142592"/>
    </source>
</evidence>
<feature type="binding site" evidence="9">
    <location>
        <position position="46"/>
    </location>
    <ligand>
        <name>a divalent metal cation</name>
        <dbReference type="ChEBI" id="CHEBI:60240"/>
    </ligand>
</feature>
<dbReference type="FunFam" id="3.40.1210.10:FF:000001">
    <property type="entry name" value="5'/3'-nucleotidase SurE"/>
    <property type="match status" value="1"/>
</dbReference>
<dbReference type="GO" id="GO:0005737">
    <property type="term" value="C:cytoplasm"/>
    <property type="evidence" value="ECO:0007669"/>
    <property type="project" value="UniProtKB-SubCell"/>
</dbReference>
<dbReference type="EMBL" id="JAPJUH010000001">
    <property type="protein sequence ID" value="MCX3263857.1"/>
    <property type="molecule type" value="Genomic_DNA"/>
</dbReference>
<dbReference type="HAMAP" id="MF_00060">
    <property type="entry name" value="SurE"/>
    <property type="match status" value="1"/>
</dbReference>
<dbReference type="SUPFAM" id="SSF64167">
    <property type="entry name" value="SurE-like"/>
    <property type="match status" value="1"/>
</dbReference>
<feature type="binding site" evidence="9">
    <location>
        <position position="16"/>
    </location>
    <ligand>
        <name>a divalent metal cation</name>
        <dbReference type="ChEBI" id="CHEBI:60240"/>
    </ligand>
</feature>
<evidence type="ECO:0000256" key="8">
    <source>
        <dbReference type="ARBA" id="ARBA00022801"/>
    </source>
</evidence>
<organism evidence="11 12">
    <name type="scientific">Pedobacter agri</name>
    <dbReference type="NCBI Taxonomy" id="454586"/>
    <lineage>
        <taxon>Bacteria</taxon>
        <taxon>Pseudomonadati</taxon>
        <taxon>Bacteroidota</taxon>
        <taxon>Sphingobacteriia</taxon>
        <taxon>Sphingobacteriales</taxon>
        <taxon>Sphingobacteriaceae</taxon>
        <taxon>Pedobacter</taxon>
    </lineage>
</organism>
<dbReference type="Pfam" id="PF01975">
    <property type="entry name" value="SurE"/>
    <property type="match status" value="1"/>
</dbReference>
<comment type="cofactor">
    <cofactor evidence="9">
        <name>a divalent metal cation</name>
        <dbReference type="ChEBI" id="CHEBI:60240"/>
    </cofactor>
    <text evidence="9">Binds 1 divalent metal cation per subunit.</text>
</comment>
<name>A0A9X3DAS3_9SPHI</name>
<evidence type="ECO:0000256" key="6">
    <source>
        <dbReference type="ARBA" id="ARBA00022723"/>
    </source>
</evidence>
<dbReference type="Gene3D" id="3.40.1210.10">
    <property type="entry name" value="Survival protein SurE-like phosphatase/nucleotidase"/>
    <property type="match status" value="1"/>
</dbReference>
<keyword evidence="8 9" id="KW-0378">Hydrolase</keyword>
<comment type="subcellular location">
    <subcellularLocation>
        <location evidence="3 9">Cytoplasm</location>
    </subcellularLocation>
</comment>
<dbReference type="NCBIfam" id="TIGR00087">
    <property type="entry name" value="surE"/>
    <property type="match status" value="1"/>
</dbReference>
<dbReference type="PANTHER" id="PTHR30457:SF0">
    <property type="entry name" value="PHOSPHATASE, PUTATIVE (AFU_ORTHOLOGUE AFUA_4G01070)-RELATED"/>
    <property type="match status" value="1"/>
</dbReference>
<dbReference type="GO" id="GO:0008253">
    <property type="term" value="F:5'-nucleotidase activity"/>
    <property type="evidence" value="ECO:0007669"/>
    <property type="project" value="UniProtKB-UniRule"/>
</dbReference>
<feature type="binding site" evidence="9">
    <location>
        <position position="15"/>
    </location>
    <ligand>
        <name>a divalent metal cation</name>
        <dbReference type="ChEBI" id="CHEBI:60240"/>
    </ligand>
</feature>
<keyword evidence="7 9" id="KW-0547">Nucleotide-binding</keyword>
<keyword evidence="12" id="KW-1185">Reference proteome</keyword>
<evidence type="ECO:0000259" key="10">
    <source>
        <dbReference type="Pfam" id="PF01975"/>
    </source>
</evidence>
<dbReference type="InterPro" id="IPR002828">
    <property type="entry name" value="SurE-like_Pase/nucleotidase"/>
</dbReference>
<comment type="catalytic activity">
    <reaction evidence="1 9">
        <text>a ribonucleoside 5'-phosphate + H2O = a ribonucleoside + phosphate</text>
        <dbReference type="Rhea" id="RHEA:12484"/>
        <dbReference type="ChEBI" id="CHEBI:15377"/>
        <dbReference type="ChEBI" id="CHEBI:18254"/>
        <dbReference type="ChEBI" id="CHEBI:43474"/>
        <dbReference type="ChEBI" id="CHEBI:58043"/>
        <dbReference type="EC" id="3.1.3.5"/>
    </reaction>
</comment>
<evidence type="ECO:0000256" key="4">
    <source>
        <dbReference type="ARBA" id="ARBA00011062"/>
    </source>
</evidence>
<evidence type="ECO:0000256" key="5">
    <source>
        <dbReference type="ARBA" id="ARBA00022490"/>
    </source>
</evidence>
<keyword evidence="5 9" id="KW-0963">Cytoplasm</keyword>
<reference evidence="11" key="1">
    <citation type="submission" date="2022-11" db="EMBL/GenBank/DDBJ databases">
        <authorList>
            <person name="Graham C."/>
            <person name="Newman J.D."/>
        </authorList>
    </citation>
    <scope>NUCLEOTIDE SEQUENCE</scope>
    <source>
        <strain evidence="11">DSM 19486</strain>
    </source>
</reference>
<evidence type="ECO:0000256" key="7">
    <source>
        <dbReference type="ARBA" id="ARBA00022741"/>
    </source>
</evidence>
<evidence type="ECO:0000256" key="3">
    <source>
        <dbReference type="ARBA" id="ARBA00004496"/>
    </source>
</evidence>
<dbReference type="EC" id="3.1.3.5" evidence="9"/>
<dbReference type="InterPro" id="IPR030048">
    <property type="entry name" value="SurE"/>
</dbReference>
<dbReference type="AlphaFoldDB" id="A0A9X3DAS3"/>
<dbReference type="Proteomes" id="UP001142592">
    <property type="component" value="Unassembled WGS sequence"/>
</dbReference>
<comment type="caution">
    <text evidence="11">The sequence shown here is derived from an EMBL/GenBank/DDBJ whole genome shotgun (WGS) entry which is preliminary data.</text>
</comment>
<evidence type="ECO:0000256" key="9">
    <source>
        <dbReference type="HAMAP-Rule" id="MF_00060"/>
    </source>
</evidence>
<dbReference type="RefSeq" id="WP_010599795.1">
    <property type="nucleotide sequence ID" value="NZ_JAPJUH010000001.1"/>
</dbReference>
<evidence type="ECO:0000256" key="1">
    <source>
        <dbReference type="ARBA" id="ARBA00000815"/>
    </source>
</evidence>
<comment type="similarity">
    <text evidence="4 9">Belongs to the SurE nucleotidase family.</text>
</comment>
<accession>A0A9X3DAS3</accession>
<dbReference type="NCBIfam" id="NF001490">
    <property type="entry name" value="PRK00346.1-4"/>
    <property type="match status" value="1"/>
</dbReference>
<dbReference type="GO" id="GO:0000166">
    <property type="term" value="F:nucleotide binding"/>
    <property type="evidence" value="ECO:0007669"/>
    <property type="project" value="UniProtKB-KW"/>
</dbReference>
<evidence type="ECO:0000313" key="11">
    <source>
        <dbReference type="EMBL" id="MCX3263857.1"/>
    </source>
</evidence>
<dbReference type="InterPro" id="IPR036523">
    <property type="entry name" value="SurE-like_sf"/>
</dbReference>
<proteinExistence type="inferred from homology"/>
<keyword evidence="6 9" id="KW-0479">Metal-binding</keyword>
<dbReference type="PANTHER" id="PTHR30457">
    <property type="entry name" value="5'-NUCLEOTIDASE SURE"/>
    <property type="match status" value="1"/>
</dbReference>
<dbReference type="NCBIfam" id="NF001492">
    <property type="entry name" value="PRK00346.2-2"/>
    <property type="match status" value="1"/>
</dbReference>
<protein>
    <recommendedName>
        <fullName evidence="9">5'-nucleotidase SurE</fullName>
        <ecNumber evidence="9">3.1.3.5</ecNumber>
    </recommendedName>
    <alternativeName>
        <fullName evidence="9">Nucleoside 5'-monophosphate phosphohydrolase</fullName>
    </alternativeName>
</protein>
<comment type="cofactor">
    <cofactor evidence="2">
        <name>Mg(2+)</name>
        <dbReference type="ChEBI" id="CHEBI:18420"/>
    </cofactor>
</comment>
<feature type="domain" description="Survival protein SurE-like phosphatase/nucleotidase" evidence="10">
    <location>
        <begin position="10"/>
        <end position="194"/>
    </location>
</feature>
<feature type="binding site" evidence="9">
    <location>
        <position position="103"/>
    </location>
    <ligand>
        <name>a divalent metal cation</name>
        <dbReference type="ChEBI" id="CHEBI:60240"/>
    </ligand>
</feature>
<gene>
    <name evidence="9 11" type="primary">surE</name>
    <name evidence="11" type="ORF">OQZ29_03825</name>
</gene>
<comment type="function">
    <text evidence="9">Nucleotidase that shows phosphatase activity on nucleoside 5'-monophosphates.</text>
</comment>
<sequence length="281" mass="30809">MTKHRAKPNILVVNDDGITATGIKNLMEVMQEIGNVVVVAPDSPQSGMGHAITIGKPIRFDKVDLYNGVEMYKCSGTPVDCVKLGVNKIFKGQKPDLCVSGINHGLNNSINVLYSGTMSAAVEGAIEKIPSIGFSMDDFAADADFSHTKKYIKDICLQVLENGLPEGVLLNVNFPKGDQLKGVKICRQANAKWMEEFEERVDPYKRPYYWLTGVFENFDKGEDTDVWALEHGYVSVVPVQFDLTAHHAIQTLNGWNFTGADQLKSDQGKTTISAPDGINLG</sequence>
<evidence type="ECO:0000256" key="2">
    <source>
        <dbReference type="ARBA" id="ARBA00001946"/>
    </source>
</evidence>
<dbReference type="GO" id="GO:0046872">
    <property type="term" value="F:metal ion binding"/>
    <property type="evidence" value="ECO:0007669"/>
    <property type="project" value="UniProtKB-UniRule"/>
</dbReference>